<evidence type="ECO:0000313" key="3">
    <source>
        <dbReference type="EMBL" id="RNL95755.1"/>
    </source>
</evidence>
<dbReference type="Proteomes" id="UP000267469">
    <property type="component" value="Unassembled WGS sequence"/>
</dbReference>
<dbReference type="Pfam" id="PF13585">
    <property type="entry name" value="CHU_C"/>
    <property type="match status" value="1"/>
</dbReference>
<dbReference type="NCBIfam" id="TIGR01451">
    <property type="entry name" value="B_ant_repeat"/>
    <property type="match status" value="1"/>
</dbReference>
<sequence length="389" mass="42320">MKIGKLILIFLCFWQAAGAQEAGDIVVVLPGSTVHLRAASEGASRYQWFRDGDVLDGATGAIYAAVQEGKYTVISFNAEGCESGISNEIEIRFSGTSSAPAGEGIQYFCHFFDPVLADIEVQGINITWYDAEEGGNVLPDTQPLEEGGTYYASQAPGGPGTESQERLAVTVFLDQCPDLSVSKEVDNPEAPADTPVVFSVRINNETSPEVKDITIRDRLPSGFAYISHNADKGSYNATSGIWEIPLLSGNESAQLLVHATVLPTGDHTNVAVLDASDPSDTDILNNRAEVTVIPSCLRVYNLFSPNGDGMNDTFRIDCIENYPKNKLEVYNRYGHIVFRQKGYDNTWKGASNVKNTISRNGMLPVGTYYYVLDPGDGSKPVSGWLYIMR</sequence>
<accession>A0A3N0F6R3</accession>
<protein>
    <submittedName>
        <fullName evidence="3">DUF11 domain-containing protein</fullName>
    </submittedName>
</protein>
<dbReference type="EMBL" id="RJTM01000001">
    <property type="protein sequence ID" value="RNL95755.1"/>
    <property type="molecule type" value="Genomic_DNA"/>
</dbReference>
<keyword evidence="1" id="KW-0732">Signal</keyword>
<gene>
    <name evidence="3" type="ORF">ED312_00030</name>
</gene>
<name>A0A3N0F6R3_SINP1</name>
<evidence type="ECO:0000259" key="2">
    <source>
        <dbReference type="Pfam" id="PF01345"/>
    </source>
</evidence>
<organism evidence="3 4">
    <name type="scientific">Sinomicrobium pectinilyticum</name>
    <dbReference type="NCBI Taxonomy" id="1084421"/>
    <lineage>
        <taxon>Bacteria</taxon>
        <taxon>Pseudomonadati</taxon>
        <taxon>Bacteroidota</taxon>
        <taxon>Flavobacteriia</taxon>
        <taxon>Flavobacteriales</taxon>
        <taxon>Flavobacteriaceae</taxon>
        <taxon>Sinomicrobium</taxon>
    </lineage>
</organism>
<proteinExistence type="predicted"/>
<dbReference type="RefSeq" id="WP_123213945.1">
    <property type="nucleotide sequence ID" value="NZ_RJTM01000001.1"/>
</dbReference>
<dbReference type="AlphaFoldDB" id="A0A3N0F6R3"/>
<reference evidence="3 4" key="1">
    <citation type="submission" date="2018-10" db="EMBL/GenBank/DDBJ databases">
        <title>Sinomicrobium pectinilyticum sp. nov., a pectinase-producing bacterium isolated from alkaline and saline soil, and emended description of the genus Sinomicrobium.</title>
        <authorList>
            <person name="Cheng B."/>
            <person name="Li C."/>
            <person name="Lai Q."/>
            <person name="Du M."/>
            <person name="Shao Z."/>
            <person name="Xu P."/>
            <person name="Yang C."/>
        </authorList>
    </citation>
    <scope>NUCLEOTIDE SEQUENCE [LARGE SCALE GENOMIC DNA]</scope>
    <source>
        <strain evidence="3 4">5DNS001</strain>
    </source>
</reference>
<dbReference type="Gene3D" id="2.60.40.10">
    <property type="entry name" value="Immunoglobulins"/>
    <property type="match status" value="2"/>
</dbReference>
<feature type="chain" id="PRO_5018261154" evidence="1">
    <location>
        <begin position="20"/>
        <end position="389"/>
    </location>
</feature>
<evidence type="ECO:0000256" key="1">
    <source>
        <dbReference type="SAM" id="SignalP"/>
    </source>
</evidence>
<dbReference type="NCBIfam" id="TIGR04131">
    <property type="entry name" value="Bac_Flav_CTERM"/>
    <property type="match status" value="1"/>
</dbReference>
<dbReference type="OrthoDB" id="1236981at2"/>
<comment type="caution">
    <text evidence="3">The sequence shown here is derived from an EMBL/GenBank/DDBJ whole genome shotgun (WGS) entry which is preliminary data.</text>
</comment>
<dbReference type="InterPro" id="IPR047589">
    <property type="entry name" value="DUF11_rpt"/>
</dbReference>
<feature type="signal peptide" evidence="1">
    <location>
        <begin position="1"/>
        <end position="19"/>
    </location>
</feature>
<dbReference type="InterPro" id="IPR013783">
    <property type="entry name" value="Ig-like_fold"/>
</dbReference>
<dbReference type="InterPro" id="IPR001434">
    <property type="entry name" value="OmcB-like_DUF11"/>
</dbReference>
<evidence type="ECO:0000313" key="4">
    <source>
        <dbReference type="Proteomes" id="UP000267469"/>
    </source>
</evidence>
<dbReference type="InterPro" id="IPR026341">
    <property type="entry name" value="T9SS_type_B"/>
</dbReference>
<dbReference type="Pfam" id="PF01345">
    <property type="entry name" value="DUF11"/>
    <property type="match status" value="1"/>
</dbReference>
<keyword evidence="4" id="KW-1185">Reference proteome</keyword>
<feature type="domain" description="DUF11" evidence="2">
    <location>
        <begin position="178"/>
        <end position="292"/>
    </location>
</feature>